<dbReference type="PANTHER" id="PTHR34295:SF1">
    <property type="entry name" value="BIOTIN TRANSPORTER BIOY"/>
    <property type="match status" value="1"/>
</dbReference>
<evidence type="ECO:0000256" key="3">
    <source>
        <dbReference type="SAM" id="Phobius"/>
    </source>
</evidence>
<feature type="transmembrane region" description="Helical" evidence="3">
    <location>
        <begin position="157"/>
        <end position="180"/>
    </location>
</feature>
<dbReference type="Gene3D" id="1.10.1760.20">
    <property type="match status" value="1"/>
</dbReference>
<dbReference type="Pfam" id="PF02632">
    <property type="entry name" value="BioY"/>
    <property type="match status" value="1"/>
</dbReference>
<feature type="transmembrane region" description="Helical" evidence="3">
    <location>
        <begin position="19"/>
        <end position="37"/>
    </location>
</feature>
<dbReference type="GO" id="GO:0005886">
    <property type="term" value="C:plasma membrane"/>
    <property type="evidence" value="ECO:0007669"/>
    <property type="project" value="UniProtKB-SubCell"/>
</dbReference>
<evidence type="ECO:0000256" key="1">
    <source>
        <dbReference type="ARBA" id="ARBA00010692"/>
    </source>
</evidence>
<evidence type="ECO:0000256" key="2">
    <source>
        <dbReference type="PIRNR" id="PIRNR016661"/>
    </source>
</evidence>
<evidence type="ECO:0000313" key="4">
    <source>
        <dbReference type="EMBL" id="SEK65112.1"/>
    </source>
</evidence>
<dbReference type="PIRSF" id="PIRSF016661">
    <property type="entry name" value="BioY"/>
    <property type="match status" value="1"/>
</dbReference>
<reference evidence="5" key="1">
    <citation type="submission" date="2016-10" db="EMBL/GenBank/DDBJ databases">
        <authorList>
            <person name="Varghese N."/>
        </authorList>
    </citation>
    <scope>NUCLEOTIDE SEQUENCE [LARGE SCALE GENOMIC DNA]</scope>
    <source>
        <strain evidence="5">ACV-9</strain>
    </source>
</reference>
<keyword evidence="2 3" id="KW-0472">Membrane</keyword>
<dbReference type="InterPro" id="IPR003784">
    <property type="entry name" value="BioY"/>
</dbReference>
<dbReference type="RefSeq" id="WP_074790583.1">
    <property type="nucleotide sequence ID" value="NZ_FNZX01000008.1"/>
</dbReference>
<gene>
    <name evidence="4" type="ORF">SAMN02910377_01437</name>
</gene>
<keyword evidence="3" id="KW-1133">Transmembrane helix</keyword>
<organism evidence="4 5">
    <name type="scientific">Pseudobutyrivibrio ruminis</name>
    <dbReference type="NCBI Taxonomy" id="46206"/>
    <lineage>
        <taxon>Bacteria</taxon>
        <taxon>Bacillati</taxon>
        <taxon>Bacillota</taxon>
        <taxon>Clostridia</taxon>
        <taxon>Lachnospirales</taxon>
        <taxon>Lachnospiraceae</taxon>
        <taxon>Pseudobutyrivibrio</taxon>
    </lineage>
</organism>
<comment type="subcellular location">
    <subcellularLocation>
        <location evidence="2">Cell membrane</location>
        <topology evidence="2">Multi-pass membrane protein</topology>
    </subcellularLocation>
</comment>
<feature type="transmembrane region" description="Helical" evidence="3">
    <location>
        <begin position="89"/>
        <end position="111"/>
    </location>
</feature>
<keyword evidence="2" id="KW-0813">Transport</keyword>
<keyword evidence="2" id="KW-1003">Cell membrane</keyword>
<keyword evidence="5" id="KW-1185">Reference proteome</keyword>
<comment type="similarity">
    <text evidence="1 2">Belongs to the BioY family.</text>
</comment>
<dbReference type="AlphaFoldDB" id="A0A1H7IT81"/>
<dbReference type="GO" id="GO:0015225">
    <property type="term" value="F:biotin transmembrane transporter activity"/>
    <property type="evidence" value="ECO:0007669"/>
    <property type="project" value="UniProtKB-UniRule"/>
</dbReference>
<dbReference type="PANTHER" id="PTHR34295">
    <property type="entry name" value="BIOTIN TRANSPORTER BIOY"/>
    <property type="match status" value="1"/>
</dbReference>
<evidence type="ECO:0000313" key="5">
    <source>
        <dbReference type="Proteomes" id="UP000182321"/>
    </source>
</evidence>
<feature type="transmembrane region" description="Helical" evidence="3">
    <location>
        <begin position="123"/>
        <end position="145"/>
    </location>
</feature>
<feature type="transmembrane region" description="Helical" evidence="3">
    <location>
        <begin position="66"/>
        <end position="83"/>
    </location>
</feature>
<keyword evidence="3" id="KW-0812">Transmembrane</keyword>
<dbReference type="EMBL" id="FNZX01000008">
    <property type="protein sequence ID" value="SEK65112.1"/>
    <property type="molecule type" value="Genomic_DNA"/>
</dbReference>
<accession>A0A1H7IT81</accession>
<protein>
    <recommendedName>
        <fullName evidence="2">Biotin transporter</fullName>
    </recommendedName>
</protein>
<feature type="transmembrane region" description="Helical" evidence="3">
    <location>
        <begin position="43"/>
        <end position="59"/>
    </location>
</feature>
<sequence length="188" mass="19712">MDNTSTLTTKESAFKTLDIAYIALGAALIAVCSWISIPTTVPFTLQTFAVFAMLSLLGGKRGTLSVLVYILIGAVGAPVFAGFSGGIGVVLGSTGGYIIGFLLTGLVYIVATKLFKKTLVVEIVALVIGLAACYALGTVWFMVVYSRDAGAIGAMTALSWCVFPFIIPDLVKLALALVLARRVRPVIK</sequence>
<proteinExistence type="inferred from homology"/>
<dbReference type="Proteomes" id="UP000182321">
    <property type="component" value="Unassembled WGS sequence"/>
</dbReference>
<name>A0A1H7IT81_9FIRM</name>